<dbReference type="Pfam" id="PF13505">
    <property type="entry name" value="OMP_b-brl"/>
    <property type="match status" value="1"/>
</dbReference>
<dbReference type="SUPFAM" id="SSF56925">
    <property type="entry name" value="OMPA-like"/>
    <property type="match status" value="1"/>
</dbReference>
<feature type="domain" description="Outer membrane protein beta-barrel" evidence="3">
    <location>
        <begin position="7"/>
        <end position="164"/>
    </location>
</feature>
<dbReference type="InterPro" id="IPR011250">
    <property type="entry name" value="OMP/PagP_B-barrel"/>
</dbReference>
<dbReference type="InterPro" id="IPR027385">
    <property type="entry name" value="Beta-barrel_OMP"/>
</dbReference>
<reference evidence="5 6" key="2">
    <citation type="submission" date="2017-11" db="EMBL/GenBank/DDBJ databases">
        <authorList>
            <person name="Han C.G."/>
        </authorList>
    </citation>
    <scope>NUCLEOTIDE SEQUENCE [LARGE SCALE GENOMIC DNA]</scope>
    <source>
        <strain evidence="6">ATCC 43555</strain>
        <strain evidence="5">ATCC43555</strain>
    </source>
</reference>
<organism evidence="5 6">
    <name type="scientific">Pseudoalteromonas carrageenovora IAM 12662</name>
    <dbReference type="NCBI Taxonomy" id="1314868"/>
    <lineage>
        <taxon>Bacteria</taxon>
        <taxon>Pseudomonadati</taxon>
        <taxon>Pseudomonadota</taxon>
        <taxon>Gammaproteobacteria</taxon>
        <taxon>Alteromonadales</taxon>
        <taxon>Pseudoalteromonadaceae</taxon>
        <taxon>Pseudoalteromonas</taxon>
    </lineage>
</organism>
<dbReference type="Proteomes" id="UP000238288">
    <property type="component" value="Chromosome PCAR9a"/>
</dbReference>
<evidence type="ECO:0000256" key="1">
    <source>
        <dbReference type="ARBA" id="ARBA00022729"/>
    </source>
</evidence>
<evidence type="ECO:0000259" key="3">
    <source>
        <dbReference type="Pfam" id="PF13505"/>
    </source>
</evidence>
<dbReference type="EMBL" id="AQGW01000013">
    <property type="protein sequence ID" value="MBE0381016.1"/>
    <property type="molecule type" value="Genomic_DNA"/>
</dbReference>
<sequence>MKTNKIAILLFTAAVASPAVLAESPNFNYVSAGYLNGDIDGDDADGWTLDGSTLLGENFFLSGQYQTVGNSDDGLDVDLNWLSAGVGYRTAISASTDFYGLLTYENVEAEASYRGNSASEDENGYGLSIGVRSMLSDSIELDGRLGYIDIEDESETSITLGARYYMNKNFSIGANYTTIDELDLVSLTARYSF</sequence>
<reference evidence="4 7" key="1">
    <citation type="submission" date="2015-06" db="EMBL/GenBank/DDBJ databases">
        <title>Genome sequence of Pseudoalteromonas carrageenovora.</title>
        <authorList>
            <person name="Xie B.-B."/>
            <person name="Rong J.-C."/>
            <person name="Qin Q.-L."/>
            <person name="Zhang Y.-Z."/>
        </authorList>
    </citation>
    <scope>NUCLEOTIDE SEQUENCE [LARGE SCALE GENOMIC DNA]</scope>
    <source>
        <strain evidence="4 7">IAM 12662</strain>
    </source>
</reference>
<gene>
    <name evidence="5" type="ORF">PCAR9_A31351</name>
    <name evidence="4" type="ORF">PCARR_a2728</name>
</gene>
<evidence type="ECO:0000313" key="6">
    <source>
        <dbReference type="Proteomes" id="UP000238288"/>
    </source>
</evidence>
<keyword evidence="1 2" id="KW-0732">Signal</keyword>
<accession>A0A2K4XCV3</accession>
<name>A0A2K4XCV3_PSEVC</name>
<dbReference type="Proteomes" id="UP000615003">
    <property type="component" value="Unassembled WGS sequence"/>
</dbReference>
<dbReference type="Gene3D" id="2.40.160.10">
    <property type="entry name" value="Porin"/>
    <property type="match status" value="1"/>
</dbReference>
<evidence type="ECO:0000256" key="2">
    <source>
        <dbReference type="SAM" id="SignalP"/>
    </source>
</evidence>
<evidence type="ECO:0000313" key="4">
    <source>
        <dbReference type="EMBL" id="MBE0381016.1"/>
    </source>
</evidence>
<dbReference type="AlphaFoldDB" id="A0A2K4XCV3"/>
<dbReference type="OrthoDB" id="7059177at2"/>
<evidence type="ECO:0000313" key="5">
    <source>
        <dbReference type="EMBL" id="SOU42148.1"/>
    </source>
</evidence>
<feature type="chain" id="PRO_5014335685" evidence="2">
    <location>
        <begin position="23"/>
        <end position="193"/>
    </location>
</feature>
<evidence type="ECO:0000313" key="7">
    <source>
        <dbReference type="Proteomes" id="UP000615003"/>
    </source>
</evidence>
<proteinExistence type="predicted"/>
<dbReference type="InterPro" id="IPR023614">
    <property type="entry name" value="Porin_dom_sf"/>
</dbReference>
<dbReference type="GeneID" id="93664846"/>
<dbReference type="RefSeq" id="WP_104643393.1">
    <property type="nucleotide sequence ID" value="NZ_AQGW01000013.1"/>
</dbReference>
<protein>
    <submittedName>
        <fullName evidence="5">Porin</fullName>
    </submittedName>
</protein>
<keyword evidence="7" id="KW-1185">Reference proteome</keyword>
<dbReference type="EMBL" id="LT965928">
    <property type="protein sequence ID" value="SOU42148.1"/>
    <property type="molecule type" value="Genomic_DNA"/>
</dbReference>
<feature type="signal peptide" evidence="2">
    <location>
        <begin position="1"/>
        <end position="22"/>
    </location>
</feature>